<protein>
    <submittedName>
        <fullName evidence="1">Uncharacterized protein</fullName>
    </submittedName>
</protein>
<evidence type="ECO:0000313" key="2">
    <source>
        <dbReference type="Proteomes" id="UP000257144"/>
    </source>
</evidence>
<dbReference type="EMBL" id="QNQT01000007">
    <property type="protein sequence ID" value="RDU35952.1"/>
    <property type="molecule type" value="Genomic_DNA"/>
</dbReference>
<evidence type="ECO:0000313" key="1">
    <source>
        <dbReference type="EMBL" id="RDU35952.1"/>
    </source>
</evidence>
<dbReference type="AlphaFoldDB" id="A0A3D8GNT5"/>
<gene>
    <name evidence="1" type="ORF">DRW41_15265</name>
</gene>
<keyword evidence="2" id="KW-1185">Reference proteome</keyword>
<reference evidence="1 2" key="1">
    <citation type="submission" date="2018-07" db="EMBL/GenBank/DDBJ databases">
        <title>Bacillus sp. YLB-04 draft genome sequence.</title>
        <authorList>
            <person name="Yu L."/>
            <person name="Tang X."/>
        </authorList>
    </citation>
    <scope>NUCLEOTIDE SEQUENCE [LARGE SCALE GENOMIC DNA]</scope>
    <source>
        <strain evidence="1 2">YLB-04</strain>
    </source>
</reference>
<name>A0A3D8GNT5_9BACI</name>
<comment type="caution">
    <text evidence="1">The sequence shown here is derived from an EMBL/GenBank/DDBJ whole genome shotgun (WGS) entry which is preliminary data.</text>
</comment>
<dbReference type="Proteomes" id="UP000257144">
    <property type="component" value="Unassembled WGS sequence"/>
</dbReference>
<organism evidence="1 2">
    <name type="scientific">Neobacillus piezotolerans</name>
    <dbReference type="NCBI Taxonomy" id="2259171"/>
    <lineage>
        <taxon>Bacteria</taxon>
        <taxon>Bacillati</taxon>
        <taxon>Bacillota</taxon>
        <taxon>Bacilli</taxon>
        <taxon>Bacillales</taxon>
        <taxon>Bacillaceae</taxon>
        <taxon>Neobacillus</taxon>
    </lineage>
</organism>
<proteinExistence type="predicted"/>
<accession>A0A3D8GNT5</accession>
<sequence>MTVFDIMHEIIDKYKKVGDKIKKISISGPKPSITFHKPKNGKIFHKLVVKFGRFIQKLLE</sequence>